<evidence type="ECO:0000259" key="5">
    <source>
        <dbReference type="PROSITE" id="PS50878"/>
    </source>
</evidence>
<proteinExistence type="predicted"/>
<comment type="caution">
    <text evidence="6">The sequence shown here is derived from an EMBL/GenBank/DDBJ whole genome shotgun (WGS) entry which is preliminary data.</text>
</comment>
<dbReference type="Pfam" id="PF09004">
    <property type="entry name" value="ALKBH8_N"/>
    <property type="match status" value="1"/>
</dbReference>
<dbReference type="Gene3D" id="3.60.10.10">
    <property type="entry name" value="Endonuclease/exonuclease/phosphatase"/>
    <property type="match status" value="1"/>
</dbReference>
<dbReference type="CDD" id="cd01650">
    <property type="entry name" value="RT_nLTR_like"/>
    <property type="match status" value="1"/>
</dbReference>
<feature type="compositionally biased region" description="Basic and acidic residues" evidence="2">
    <location>
        <begin position="50"/>
        <end position="60"/>
    </location>
</feature>
<dbReference type="InterPro" id="IPR000477">
    <property type="entry name" value="RT_dom"/>
</dbReference>
<accession>A0A5C6PQW4</accession>
<dbReference type="Pfam" id="PF03372">
    <property type="entry name" value="Exo_endo_phos"/>
    <property type="match status" value="1"/>
</dbReference>
<dbReference type="Proteomes" id="UP000324091">
    <property type="component" value="Chromosome 1"/>
</dbReference>
<feature type="signal peptide" evidence="4">
    <location>
        <begin position="1"/>
        <end position="24"/>
    </location>
</feature>
<dbReference type="GO" id="GO:0008168">
    <property type="term" value="F:methyltransferase activity"/>
    <property type="evidence" value="ECO:0007669"/>
    <property type="project" value="InterPro"/>
</dbReference>
<dbReference type="InterPro" id="IPR005135">
    <property type="entry name" value="Endo/exonuclease/phosphatase"/>
</dbReference>
<keyword evidence="6" id="KW-0548">Nucleotidyltransferase</keyword>
<dbReference type="PANTHER" id="PTHR47510">
    <property type="entry name" value="REVERSE TRANSCRIPTASE DOMAIN-CONTAINING PROTEIN"/>
    <property type="match status" value="1"/>
</dbReference>
<feature type="transmembrane region" description="Helical" evidence="3">
    <location>
        <begin position="864"/>
        <end position="884"/>
    </location>
</feature>
<keyword evidence="6" id="KW-0695">RNA-directed DNA polymerase</keyword>
<dbReference type="SUPFAM" id="SSF56219">
    <property type="entry name" value="DNase I-like"/>
    <property type="match status" value="1"/>
</dbReference>
<evidence type="ECO:0000313" key="6">
    <source>
        <dbReference type="EMBL" id="TWW80660.1"/>
    </source>
</evidence>
<keyword evidence="4" id="KW-0732">Signal</keyword>
<organism evidence="6 7">
    <name type="scientific">Takifugu flavidus</name>
    <name type="common">sansaifugu</name>
    <dbReference type="NCBI Taxonomy" id="433684"/>
    <lineage>
        <taxon>Eukaryota</taxon>
        <taxon>Metazoa</taxon>
        <taxon>Chordata</taxon>
        <taxon>Craniata</taxon>
        <taxon>Vertebrata</taxon>
        <taxon>Euteleostomi</taxon>
        <taxon>Actinopterygii</taxon>
        <taxon>Neopterygii</taxon>
        <taxon>Teleostei</taxon>
        <taxon>Neoteleostei</taxon>
        <taxon>Acanthomorphata</taxon>
        <taxon>Eupercaria</taxon>
        <taxon>Tetraodontiformes</taxon>
        <taxon>Tetradontoidea</taxon>
        <taxon>Tetraodontidae</taxon>
        <taxon>Takifugu</taxon>
    </lineage>
</organism>
<feature type="chain" id="PRO_5023056408" evidence="4">
    <location>
        <begin position="25"/>
        <end position="976"/>
    </location>
</feature>
<keyword evidence="3" id="KW-0812">Transmembrane</keyword>
<evidence type="ECO:0000256" key="3">
    <source>
        <dbReference type="SAM" id="Phobius"/>
    </source>
</evidence>
<name>A0A5C6PQW4_9TELE</name>
<keyword evidence="1" id="KW-0175">Coiled coil</keyword>
<protein>
    <submittedName>
        <fullName evidence="6">Putative RNA-directed DNA polymerase from transposon BS</fullName>
    </submittedName>
</protein>
<evidence type="ECO:0000313" key="7">
    <source>
        <dbReference type="Proteomes" id="UP000324091"/>
    </source>
</evidence>
<keyword evidence="3" id="KW-0472">Membrane</keyword>
<keyword evidence="6" id="KW-0808">Transferase</keyword>
<dbReference type="InterPro" id="IPR036691">
    <property type="entry name" value="Endo/exonu/phosph_ase_sf"/>
</dbReference>
<dbReference type="PROSITE" id="PS50878">
    <property type="entry name" value="RT_POL"/>
    <property type="match status" value="1"/>
</dbReference>
<dbReference type="Pfam" id="PF00078">
    <property type="entry name" value="RVT_1"/>
    <property type="match status" value="1"/>
</dbReference>
<dbReference type="PANTHER" id="PTHR47510:SF3">
    <property type="entry name" value="ENDO_EXONUCLEASE_PHOSPHATASE DOMAIN-CONTAINING PROTEIN"/>
    <property type="match status" value="1"/>
</dbReference>
<sequence length="976" mass="109667">MHVRLMEFALVVLLISSLFDTASGDPSRSRGSLVYSRDQLFALRSSAPLPKERPDVPPELRRRKRGCRAGVERRARRRRYRPVPPSIIMGNVRSLPNKMDELAALIRHQREYRESSLLLFTETWLTALTPDTAAQLEGFTLLRADRSRESGKRKGGGLAVFVNDRWCNPGHITIKEQHCCKDIELLAVSMRPHYLPREFTHALAVVVYIPPSANADAACDVLLSAVSRLQTQHPDALLLISGDFNHASPSSSLPKFTQYVTCHTRNNKTLDLFYANTKEAYHSLPLPPLGRADHNLVHLQPVYKPLVQRRPAVTRTVKKWSEEAEEALKDCFNTTLWDVFSDAHGGDIDNLTSCITDYINCCVENTVPTRTVRSFSNSKPWITPDIKALLKEKKRAFVSGDKEELKTVQRELRRTIRQEKDNYRRKMENQLQQNNICGVWKGLKTISGFKEQKSQPAVSSAATPPLSVPPIDCSSCPPSPSLMNFSPYIPDTSHPGPCPSPPPTPPCSSLSLTPHQVRKALKKNRARKATGPDGISSRLLKSCADQLCGIFSHTFNLSLRLGRVPQLWKTSCIVPVPKTPHPKELNSYRPVALTSHLMKTLERLILDHLCPLVSSFMDPLQFAYQPSIGVDDAVIYLLHTSLTHLEKAGSTVRIMFFDFSSAFNTIQPRLLGDKLEVAGVDHHLTTWILDYLTQRPQFVRVKGSESDRLLCSTGVPQGTVLAPFLFTLYTADFSYSTSSCHLQKFSDDSAAVGLITDGDDTEYRELIQGFVDWSLRNNLQINAGKTKELVVDLRRRNNPPPAPVNILGTDVDVVESYKYLGVHLNNNLDWTHNTDALVKKGNSRLFLLRRLRSFGVQGPLLRTFYDSVVGSAIFYGIVCWSSSITDRDRKRMDRLVRRASSVLGCPLDSVEVVGNGRMMAKLSSMLNNTSHPLQDTLTALGSSFSERLLHPRCVKERYRRSFLPAAVRLHNKQNNR</sequence>
<dbReference type="InterPro" id="IPR015095">
    <property type="entry name" value="AlkB_hom8_N"/>
</dbReference>
<feature type="coiled-coil region" evidence="1">
    <location>
        <begin position="402"/>
        <end position="433"/>
    </location>
</feature>
<feature type="domain" description="Reverse transcriptase" evidence="5">
    <location>
        <begin position="557"/>
        <end position="824"/>
    </location>
</feature>
<dbReference type="GO" id="GO:0016706">
    <property type="term" value="F:2-oxoglutarate-dependent dioxygenase activity"/>
    <property type="evidence" value="ECO:0007669"/>
    <property type="project" value="InterPro"/>
</dbReference>
<keyword evidence="7" id="KW-1185">Reference proteome</keyword>
<feature type="region of interest" description="Disordered" evidence="2">
    <location>
        <begin position="46"/>
        <end position="76"/>
    </location>
</feature>
<dbReference type="EMBL" id="RHFK02000001">
    <property type="protein sequence ID" value="TWW80660.1"/>
    <property type="molecule type" value="Genomic_DNA"/>
</dbReference>
<gene>
    <name evidence="6" type="ORF">D4764_01G0004750</name>
</gene>
<evidence type="ECO:0000256" key="1">
    <source>
        <dbReference type="SAM" id="Coils"/>
    </source>
</evidence>
<evidence type="ECO:0000256" key="2">
    <source>
        <dbReference type="SAM" id="MobiDB-lite"/>
    </source>
</evidence>
<dbReference type="GO" id="GO:0003964">
    <property type="term" value="F:RNA-directed DNA polymerase activity"/>
    <property type="evidence" value="ECO:0007669"/>
    <property type="project" value="UniProtKB-KW"/>
</dbReference>
<keyword evidence="3" id="KW-1133">Transmembrane helix</keyword>
<evidence type="ECO:0000256" key="4">
    <source>
        <dbReference type="SAM" id="SignalP"/>
    </source>
</evidence>
<reference evidence="6 7" key="1">
    <citation type="submission" date="2019-04" db="EMBL/GenBank/DDBJ databases">
        <title>Chromosome genome assembly for Takifugu flavidus.</title>
        <authorList>
            <person name="Xiao S."/>
        </authorList>
    </citation>
    <scope>NUCLEOTIDE SEQUENCE [LARGE SCALE GENOMIC DNA]</scope>
    <source>
        <strain evidence="6">HTHZ2018</strain>
        <tissue evidence="6">Muscle</tissue>
    </source>
</reference>
<dbReference type="AlphaFoldDB" id="A0A5C6PQW4"/>